<proteinExistence type="predicted"/>
<dbReference type="InterPro" id="IPR018060">
    <property type="entry name" value="HTH_AraC"/>
</dbReference>
<keyword evidence="2" id="KW-0238">DNA-binding</keyword>
<dbReference type="SMART" id="SM00342">
    <property type="entry name" value="HTH_ARAC"/>
    <property type="match status" value="1"/>
</dbReference>
<geneLocation type="plasmid" evidence="5 6">
    <name>pSchITTGS70d</name>
</geneLocation>
<dbReference type="SUPFAM" id="SSF46689">
    <property type="entry name" value="Homeodomain-like"/>
    <property type="match status" value="2"/>
</dbReference>
<dbReference type="InterPro" id="IPR018062">
    <property type="entry name" value="HTH_AraC-typ_CS"/>
</dbReference>
<dbReference type="PROSITE" id="PS01124">
    <property type="entry name" value="HTH_ARAC_FAMILY_2"/>
    <property type="match status" value="1"/>
</dbReference>
<dbReference type="PANTHER" id="PTHR11019:SF159">
    <property type="entry name" value="TRANSCRIPTIONAL REGULATOR-RELATED"/>
    <property type="match status" value="1"/>
</dbReference>
<dbReference type="PROSITE" id="PS00041">
    <property type="entry name" value="HTH_ARAC_FAMILY_1"/>
    <property type="match status" value="1"/>
</dbReference>
<evidence type="ECO:0000313" key="6">
    <source>
        <dbReference type="Proteomes" id="UP001432360"/>
    </source>
</evidence>
<dbReference type="InterPro" id="IPR020449">
    <property type="entry name" value="Tscrpt_reg_AraC-type_HTH"/>
</dbReference>
<name>A0ABZ2BNF3_9HYPH</name>
<sequence length="398" mass="43671">MAFLHPDLRSSAHPVDMRAREGYASKMVQVYDHTSLSLAASSMVLDAERLDDASAVEPPAQFRTHGTDPLSDVLRTVKLTGALFFLVDASFPWGVVVPHAHAFSSVILPRAQHIVSYHIILKGSGWACIPNCTSTWFGAGDVLVLPHGDPYAMLSAPGQPPELDAQATMDFFRAMAAGRLPFVVKEGGGGEPRSEFVCGFLGCDTQPFNPVLSTLPRLLRIKRSYNGRQDLLSRLIDLTLAEAQLPRVGGESIRLRLSELVFVEVMRRYLETLPAQETGWLSGLRDPAIGKVLFMLHEQPAYPWTLNELANRACMSRAALAARFTHVVGHAPMQYLTLWRMQIAARLLADSSMKVATVGREIGYESEAAFSRAFKKRVGVSPATWRRSASREVGAGTT</sequence>
<dbReference type="EMBL" id="CP133152">
    <property type="protein sequence ID" value="WVT07404.1"/>
    <property type="molecule type" value="Genomic_DNA"/>
</dbReference>
<organism evidence="5 6">
    <name type="scientific">Sinorhizobium chiapasense</name>
    <dbReference type="NCBI Taxonomy" id="501572"/>
    <lineage>
        <taxon>Bacteria</taxon>
        <taxon>Pseudomonadati</taxon>
        <taxon>Pseudomonadota</taxon>
        <taxon>Alphaproteobacteria</taxon>
        <taxon>Hyphomicrobiales</taxon>
        <taxon>Rhizobiaceae</taxon>
        <taxon>Sinorhizobium/Ensifer group</taxon>
        <taxon>Sinorhizobium</taxon>
    </lineage>
</organism>
<dbReference type="InterPro" id="IPR032783">
    <property type="entry name" value="AraC_lig"/>
</dbReference>
<evidence type="ECO:0000256" key="1">
    <source>
        <dbReference type="ARBA" id="ARBA00023015"/>
    </source>
</evidence>
<evidence type="ECO:0000259" key="4">
    <source>
        <dbReference type="PROSITE" id="PS01124"/>
    </source>
</evidence>
<evidence type="ECO:0000256" key="2">
    <source>
        <dbReference type="ARBA" id="ARBA00023125"/>
    </source>
</evidence>
<protein>
    <submittedName>
        <fullName evidence="5">AraC family transcriptional regulator</fullName>
    </submittedName>
</protein>
<keyword evidence="6" id="KW-1185">Reference proteome</keyword>
<evidence type="ECO:0000313" key="5">
    <source>
        <dbReference type="EMBL" id="WVT07404.1"/>
    </source>
</evidence>
<dbReference type="RefSeq" id="WP_331376422.1">
    <property type="nucleotide sequence ID" value="NZ_CP133152.1"/>
</dbReference>
<dbReference type="Pfam" id="PF12852">
    <property type="entry name" value="Cupin_6"/>
    <property type="match status" value="1"/>
</dbReference>
<dbReference type="InterPro" id="IPR009057">
    <property type="entry name" value="Homeodomain-like_sf"/>
</dbReference>
<feature type="domain" description="HTH araC/xylS-type" evidence="4">
    <location>
        <begin position="290"/>
        <end position="388"/>
    </location>
</feature>
<accession>A0ABZ2BNF3</accession>
<gene>
    <name evidence="5" type="ORF">RB548_24840</name>
</gene>
<dbReference type="Pfam" id="PF12833">
    <property type="entry name" value="HTH_18"/>
    <property type="match status" value="1"/>
</dbReference>
<dbReference type="Gene3D" id="1.10.10.60">
    <property type="entry name" value="Homeodomain-like"/>
    <property type="match status" value="2"/>
</dbReference>
<evidence type="ECO:0000256" key="3">
    <source>
        <dbReference type="ARBA" id="ARBA00023163"/>
    </source>
</evidence>
<reference evidence="5" key="1">
    <citation type="submission" date="2023-08" db="EMBL/GenBank/DDBJ databases">
        <title>Complete genome sequence of Sinorhizobium chiapanecum ITTG S70 isolated from Acaciella angustissima nodules in Chiapas-Mexico.</title>
        <authorList>
            <person name="Rincon-Rosales R."/>
            <person name="Rogel M.A."/>
            <person name="Rincon-Medina C.I."/>
            <person name="Guerrero G."/>
            <person name="Manzano-Gomez L.A."/>
            <person name="Lopez-Lopez A."/>
            <person name="Rincon Molina F.A."/>
            <person name="Martinez-Romero E."/>
        </authorList>
    </citation>
    <scope>NUCLEOTIDE SEQUENCE</scope>
    <source>
        <strain evidence="5">ITTG S70</strain>
        <plasmid evidence="5">pSchITTGS70d</plasmid>
    </source>
</reference>
<keyword evidence="3" id="KW-0804">Transcription</keyword>
<keyword evidence="5" id="KW-0614">Plasmid</keyword>
<dbReference type="PRINTS" id="PR00032">
    <property type="entry name" value="HTHARAC"/>
</dbReference>
<keyword evidence="1" id="KW-0805">Transcription regulation</keyword>
<dbReference type="PANTHER" id="PTHR11019">
    <property type="entry name" value="HTH-TYPE TRANSCRIPTIONAL REGULATOR NIMR"/>
    <property type="match status" value="1"/>
</dbReference>
<dbReference type="Proteomes" id="UP001432360">
    <property type="component" value="Plasmid pSchITTGS70d"/>
</dbReference>